<evidence type="ECO:0000313" key="4">
    <source>
        <dbReference type="Proteomes" id="UP000502823"/>
    </source>
</evidence>
<dbReference type="InterPro" id="IPR040067">
    <property type="entry name" value="WDR47"/>
</dbReference>
<dbReference type="InterPro" id="IPR006595">
    <property type="entry name" value="CTLH_C"/>
</dbReference>
<keyword evidence="4" id="KW-1185">Reference proteome</keyword>
<dbReference type="PANTHER" id="PTHR19863">
    <property type="entry name" value="NEMITIN (NEURONAL ENRICHED MAP INTERACTING PROTEIN) HOMOLOG"/>
    <property type="match status" value="1"/>
</dbReference>
<reference evidence="4" key="1">
    <citation type="submission" date="2020-01" db="EMBL/GenBank/DDBJ databases">
        <title>Draft genome sequence of the Termite Coptotermes fromosanus.</title>
        <authorList>
            <person name="Itakura S."/>
            <person name="Yosikawa Y."/>
            <person name="Umezawa K."/>
        </authorList>
    </citation>
    <scope>NUCLEOTIDE SEQUENCE [LARGE SCALE GENOMIC DNA]</scope>
</reference>
<dbReference type="PROSITE" id="PS50897">
    <property type="entry name" value="CTLH"/>
    <property type="match status" value="1"/>
</dbReference>
<proteinExistence type="predicted"/>
<evidence type="ECO:0000256" key="1">
    <source>
        <dbReference type="SAM" id="MobiDB-lite"/>
    </source>
</evidence>
<organism evidence="3 4">
    <name type="scientific">Coptotermes formosanus</name>
    <name type="common">Formosan subterranean termite</name>
    <dbReference type="NCBI Taxonomy" id="36987"/>
    <lineage>
        <taxon>Eukaryota</taxon>
        <taxon>Metazoa</taxon>
        <taxon>Ecdysozoa</taxon>
        <taxon>Arthropoda</taxon>
        <taxon>Hexapoda</taxon>
        <taxon>Insecta</taxon>
        <taxon>Pterygota</taxon>
        <taxon>Neoptera</taxon>
        <taxon>Polyneoptera</taxon>
        <taxon>Dictyoptera</taxon>
        <taxon>Blattodea</taxon>
        <taxon>Blattoidea</taxon>
        <taxon>Termitoidae</taxon>
        <taxon>Rhinotermitidae</taxon>
        <taxon>Coptotermes</taxon>
    </lineage>
</organism>
<feature type="region of interest" description="Disordered" evidence="1">
    <location>
        <begin position="464"/>
        <end position="536"/>
    </location>
</feature>
<dbReference type="Pfam" id="PF25602">
    <property type="entry name" value="WDR47_COR"/>
    <property type="match status" value="1"/>
</dbReference>
<sequence length="620" mass="69852">MKPLLLNRVRGSELVPQVHNLNTDRRKPSDRSCLQGCDAASVLLRIRYVMPSAHLTLREEDVVRLTLEFLHTRELHISQLSLERETGVINGAYSDDVLFLRQLILDGQWDDVLEFIQPLEALQAFDMRRFRYSILRHKYVELLCIKSEALVSSGPISNVDSAVEDVVKVLNELERVAPTKEDYSNLCLLLTLPRLSDHLHYKDWNPSNARVQCFREVFPLVEKFLPGDRKTSDQASNCGSTTAKNDRLIHLIIKGILYESCVNYCQAKATGSKESQQQEMTFSRLLDGSLGYSDSDLSLLSWLQSIPSDTFSVPFEQRTLNVDIERLERPSLETSWTEHMLVTPIKPKLFPHSAMPFTRPRSAADIMSRSLLPALDGLPFGLASQQGCGGGLGAHNRNNSPMMMALSTGDINTSNAMSRSSFASFHLTGYKNNKLMNTSVDRLFENDSDVFLSSTYADFQQLPAILESTPKPQPPPRARGRSRSPDKKGNTGGTISSAASTPEHRGRDSPATARSSRRDSLTDKPAVPTGTTVEYQRQKQRLQETLQVNERQREELIRQMQLPDNRFQENRSVLAALDAFRLQYNGQRAKLTERICSVTAGVARSRLRAARLDYQRSIRA</sequence>
<protein>
    <recommendedName>
        <fullName evidence="2">CTLH domain-containing protein</fullName>
    </recommendedName>
</protein>
<dbReference type="CDD" id="cd22249">
    <property type="entry name" value="UDM1_RNF168_RNF169-like"/>
    <property type="match status" value="1"/>
</dbReference>
<name>A0A6L2PN26_COPFO</name>
<comment type="caution">
    <text evidence="3">The sequence shown here is derived from an EMBL/GenBank/DDBJ whole genome shotgun (WGS) entry which is preliminary data.</text>
</comment>
<dbReference type="OrthoDB" id="187712at2759"/>
<dbReference type="AlphaFoldDB" id="A0A6L2PN26"/>
<feature type="domain" description="CTLH" evidence="2">
    <location>
        <begin position="93"/>
        <end position="150"/>
    </location>
</feature>
<accession>A0A6L2PN26</accession>
<dbReference type="SMART" id="SM00668">
    <property type="entry name" value="CTLH"/>
    <property type="match status" value="1"/>
</dbReference>
<dbReference type="Proteomes" id="UP000502823">
    <property type="component" value="Unassembled WGS sequence"/>
</dbReference>
<dbReference type="InterPro" id="IPR057749">
    <property type="entry name" value="WDR47_COR"/>
</dbReference>
<gene>
    <name evidence="3" type="ORF">Cfor_03506</name>
</gene>
<evidence type="ECO:0000313" key="3">
    <source>
        <dbReference type="EMBL" id="GFG33806.1"/>
    </source>
</evidence>
<dbReference type="InParanoid" id="A0A6L2PN26"/>
<dbReference type="EMBL" id="BLKM01005267">
    <property type="protein sequence ID" value="GFG33806.1"/>
    <property type="molecule type" value="Genomic_DNA"/>
</dbReference>
<evidence type="ECO:0000259" key="2">
    <source>
        <dbReference type="PROSITE" id="PS50897"/>
    </source>
</evidence>
<dbReference type="PANTHER" id="PTHR19863:SF11">
    <property type="entry name" value="WD REPEAT-CONTAINING PROTEIN 47-LIKE PROTEIN"/>
    <property type="match status" value="1"/>
</dbReference>